<dbReference type="PANTHER" id="PTHR21359:SF1">
    <property type="entry name" value="DUF5577 DOMAIN-CONTAINING PROTEIN"/>
    <property type="match status" value="1"/>
</dbReference>
<dbReference type="Proteomes" id="UP000007110">
    <property type="component" value="Unassembled WGS sequence"/>
</dbReference>
<proteinExistence type="predicted"/>
<evidence type="ECO:0000256" key="1">
    <source>
        <dbReference type="SAM" id="MobiDB-lite"/>
    </source>
</evidence>
<dbReference type="CTD" id="126526"/>
<dbReference type="GO" id="GO:0005634">
    <property type="term" value="C:nucleus"/>
    <property type="evidence" value="ECO:0000318"/>
    <property type="project" value="GO_Central"/>
</dbReference>
<protein>
    <recommendedName>
        <fullName evidence="2">SAM domain-containing protein</fullName>
    </recommendedName>
</protein>
<organism evidence="3 4">
    <name type="scientific">Strongylocentrotus purpuratus</name>
    <name type="common">Purple sea urchin</name>
    <dbReference type="NCBI Taxonomy" id="7668"/>
    <lineage>
        <taxon>Eukaryota</taxon>
        <taxon>Metazoa</taxon>
        <taxon>Echinodermata</taxon>
        <taxon>Eleutherozoa</taxon>
        <taxon>Echinozoa</taxon>
        <taxon>Echinoidea</taxon>
        <taxon>Euechinoidea</taxon>
        <taxon>Echinacea</taxon>
        <taxon>Camarodonta</taxon>
        <taxon>Echinidea</taxon>
        <taxon>Strongylocentrotidae</taxon>
        <taxon>Strongylocentrotus</taxon>
    </lineage>
</organism>
<keyword evidence="4" id="KW-1185">Reference proteome</keyword>
<dbReference type="InterPro" id="IPR040772">
    <property type="entry name" value="C19orf47_SAM"/>
</dbReference>
<reference evidence="4" key="1">
    <citation type="submission" date="2015-02" db="EMBL/GenBank/DDBJ databases">
        <title>Genome sequencing for Strongylocentrotus purpuratus.</title>
        <authorList>
            <person name="Murali S."/>
            <person name="Liu Y."/>
            <person name="Vee V."/>
            <person name="English A."/>
            <person name="Wang M."/>
            <person name="Skinner E."/>
            <person name="Han Y."/>
            <person name="Muzny D.M."/>
            <person name="Worley K.C."/>
            <person name="Gibbs R.A."/>
        </authorList>
    </citation>
    <scope>NUCLEOTIDE SEQUENCE</scope>
</reference>
<dbReference type="CDD" id="cd09531">
    <property type="entry name" value="SAM_CS047"/>
    <property type="match status" value="1"/>
</dbReference>
<feature type="compositionally biased region" description="Polar residues" evidence="1">
    <location>
        <begin position="530"/>
        <end position="539"/>
    </location>
</feature>
<dbReference type="InParanoid" id="A0A7M7RGC9"/>
<feature type="compositionally biased region" description="Polar residues" evidence="1">
    <location>
        <begin position="547"/>
        <end position="565"/>
    </location>
</feature>
<dbReference type="AlphaFoldDB" id="A0A7M7RGC9"/>
<feature type="region of interest" description="Disordered" evidence="1">
    <location>
        <begin position="218"/>
        <end position="241"/>
    </location>
</feature>
<feature type="domain" description="SAM" evidence="2">
    <location>
        <begin position="2"/>
        <end position="58"/>
    </location>
</feature>
<dbReference type="RefSeq" id="XP_796860.4">
    <property type="nucleotide sequence ID" value="XM_791767.5"/>
</dbReference>
<dbReference type="EnsemblMetazoa" id="XM_791767">
    <property type="protein sequence ID" value="XP_796860"/>
    <property type="gene ID" value="LOC592234"/>
</dbReference>
<name>A0A7M7RGC9_STRPU</name>
<evidence type="ECO:0000259" key="2">
    <source>
        <dbReference type="PROSITE" id="PS50105"/>
    </source>
</evidence>
<feature type="compositionally biased region" description="Polar residues" evidence="1">
    <location>
        <begin position="224"/>
        <end position="241"/>
    </location>
</feature>
<dbReference type="Gene3D" id="1.10.150.50">
    <property type="entry name" value="Transcription Factor, Ets-1"/>
    <property type="match status" value="1"/>
</dbReference>
<accession>A0A7M7RGC9</accession>
<dbReference type="OMA" id="LEMSEWI"/>
<dbReference type="InterPro" id="IPR039161">
    <property type="entry name" value="C19orf47-like"/>
</dbReference>
<dbReference type="InterPro" id="IPR013761">
    <property type="entry name" value="SAM/pointed_sf"/>
</dbReference>
<dbReference type="InterPro" id="IPR001660">
    <property type="entry name" value="SAM"/>
</dbReference>
<dbReference type="Pfam" id="PF18017">
    <property type="entry name" value="SAM_4"/>
    <property type="match status" value="1"/>
</dbReference>
<feature type="region of interest" description="Disordered" evidence="1">
    <location>
        <begin position="529"/>
        <end position="565"/>
    </location>
</feature>
<dbReference type="Pfam" id="PF17740">
    <property type="entry name" value="DUF5577"/>
    <property type="match status" value="1"/>
</dbReference>
<evidence type="ECO:0000313" key="3">
    <source>
        <dbReference type="EnsemblMetazoa" id="XP_796860"/>
    </source>
</evidence>
<dbReference type="PANTHER" id="PTHR21359">
    <property type="entry name" value="DUF5577 DOMAIN-CONTAINING PROTEIN"/>
    <property type="match status" value="1"/>
</dbReference>
<dbReference type="InterPro" id="IPR041477">
    <property type="entry name" value="DUF5577"/>
</dbReference>
<reference evidence="3" key="2">
    <citation type="submission" date="2021-01" db="UniProtKB">
        <authorList>
            <consortium name="EnsemblMetazoa"/>
        </authorList>
    </citation>
    <scope>IDENTIFICATION</scope>
</reference>
<dbReference type="PROSITE" id="PS50105">
    <property type="entry name" value="SAM_DOMAIN"/>
    <property type="match status" value="1"/>
</dbReference>
<evidence type="ECO:0000313" key="4">
    <source>
        <dbReference type="Proteomes" id="UP000007110"/>
    </source>
</evidence>
<dbReference type="GeneID" id="592234"/>
<sequence>MAANMEMSEWIKFFTAAGIPAGSAAKYSVVFLDNRIQKSMLMDLTKEYLKEMGISIMGDVIATLKYAKTAHIKYENEKPALTALSTNPDAKVEVKRQTTAGNRMLEHYMRKEGLMEGSSSKVTVSPSMAVRLGAVPVGVDKAEDTLSSTKKTCGILGDTAEVTPVKRPRMVKPEEEGKYVISLPKGTTPKTMKILEQKQQQHKGLEEEKTSSVFARLGSGKSPMVTQPVQQSKNAETSAAKTPVGSNVFNRLGSQRKRVVSGSQPVEYQGVLKSLTSPSLTPAPAATTVRITKPTPVQVTMGASKLVSATPEASLQKRLGKKVVTPNRVTTSADGAKNVMARLGALPGKPRVVATPPASTKQKVTVTIGGRKKVATKRSALDRLGVQKPEVSTTTHMDAFGVKSKVQDRLGGAEPMTRTLATGTVKLASERPIFQKSMQARLGAPANAAKVSSVRKEPGVKQRVTVTLGGKPTAMQKRLGKAGLGASKVVASPATASTKVLKRLGAPVGSQVPKKKSTMQDRLGLMRAEATSTTPSITVTMGGPGTSKKTAGQVSKQNVFSRLGS</sequence>
<dbReference type="OrthoDB" id="10067653at2759"/>